<evidence type="ECO:0000313" key="2">
    <source>
        <dbReference type="Proteomes" id="UP000002724"/>
    </source>
</evidence>
<sequence>MYAERLILETDMMGKLKRVPKLPPNKKLEAIFLVISENAVSTEALRRVPHPDIAGKVVIKGDIMSSVPCSNWDLPE</sequence>
<keyword evidence="2" id="KW-1185">Reference proteome</keyword>
<gene>
    <name evidence="1" type="ordered locus">Ppha_1721</name>
</gene>
<name>B4SB10_PELPB</name>
<evidence type="ECO:0000313" key="1">
    <source>
        <dbReference type="EMBL" id="ACF43956.1"/>
    </source>
</evidence>
<accession>B4SB10</accession>
<dbReference type="AlphaFoldDB" id="B4SB10"/>
<dbReference type="eggNOG" id="ENOG503324M">
    <property type="taxonomic scope" value="Bacteria"/>
</dbReference>
<dbReference type="KEGG" id="pph:Ppha_1721"/>
<dbReference type="OrthoDB" id="598394at2"/>
<dbReference type="HOGENOM" id="CLU_2650965_0_0_10"/>
<dbReference type="Proteomes" id="UP000002724">
    <property type="component" value="Chromosome"/>
</dbReference>
<dbReference type="RefSeq" id="WP_012508443.1">
    <property type="nucleotide sequence ID" value="NC_011060.1"/>
</dbReference>
<protein>
    <submittedName>
        <fullName evidence="1">Uncharacterized protein</fullName>
    </submittedName>
</protein>
<reference evidence="1 2" key="1">
    <citation type="submission" date="2008-06" db="EMBL/GenBank/DDBJ databases">
        <title>Complete sequence of Pelodictyon phaeoclathratiforme BU-1.</title>
        <authorList>
            <consortium name="US DOE Joint Genome Institute"/>
            <person name="Lucas S."/>
            <person name="Copeland A."/>
            <person name="Lapidus A."/>
            <person name="Glavina del Rio T."/>
            <person name="Dalin E."/>
            <person name="Tice H."/>
            <person name="Bruce D."/>
            <person name="Goodwin L."/>
            <person name="Pitluck S."/>
            <person name="Schmutz J."/>
            <person name="Larimer F."/>
            <person name="Land M."/>
            <person name="Hauser L."/>
            <person name="Kyrpides N."/>
            <person name="Mikhailova N."/>
            <person name="Liu Z."/>
            <person name="Li T."/>
            <person name="Zhao F."/>
            <person name="Overmann J."/>
            <person name="Bryant D.A."/>
            <person name="Richardson P."/>
        </authorList>
    </citation>
    <scope>NUCLEOTIDE SEQUENCE [LARGE SCALE GENOMIC DNA]</scope>
    <source>
        <strain evidence="2">DSM 5477 / BU-1</strain>
    </source>
</reference>
<proteinExistence type="predicted"/>
<dbReference type="STRING" id="324925.Ppha_1721"/>
<organism evidence="1 2">
    <name type="scientific">Pelodictyon phaeoclathratiforme (strain DSM 5477 / BU-1)</name>
    <dbReference type="NCBI Taxonomy" id="324925"/>
    <lineage>
        <taxon>Bacteria</taxon>
        <taxon>Pseudomonadati</taxon>
        <taxon>Chlorobiota</taxon>
        <taxon>Chlorobiia</taxon>
        <taxon>Chlorobiales</taxon>
        <taxon>Chlorobiaceae</taxon>
        <taxon>Chlorobium/Pelodictyon group</taxon>
        <taxon>Pelodictyon</taxon>
    </lineage>
</organism>
<dbReference type="EMBL" id="CP001110">
    <property type="protein sequence ID" value="ACF43956.1"/>
    <property type="molecule type" value="Genomic_DNA"/>
</dbReference>